<evidence type="ECO:0000313" key="1">
    <source>
        <dbReference type="EMBL" id="GBP43018.1"/>
    </source>
</evidence>
<dbReference type="AlphaFoldDB" id="A0A4C1VV41"/>
<name>A0A4C1VV41_EUMVA</name>
<gene>
    <name evidence="1" type="ORF">EVAR_49506_1</name>
</gene>
<organism evidence="1 2">
    <name type="scientific">Eumeta variegata</name>
    <name type="common">Bagworm moth</name>
    <name type="synonym">Eumeta japonica</name>
    <dbReference type="NCBI Taxonomy" id="151549"/>
    <lineage>
        <taxon>Eukaryota</taxon>
        <taxon>Metazoa</taxon>
        <taxon>Ecdysozoa</taxon>
        <taxon>Arthropoda</taxon>
        <taxon>Hexapoda</taxon>
        <taxon>Insecta</taxon>
        <taxon>Pterygota</taxon>
        <taxon>Neoptera</taxon>
        <taxon>Endopterygota</taxon>
        <taxon>Lepidoptera</taxon>
        <taxon>Glossata</taxon>
        <taxon>Ditrysia</taxon>
        <taxon>Tineoidea</taxon>
        <taxon>Psychidae</taxon>
        <taxon>Oiketicinae</taxon>
        <taxon>Eumeta</taxon>
    </lineage>
</organism>
<accession>A0A4C1VV41</accession>
<comment type="caution">
    <text evidence="1">The sequence shown here is derived from an EMBL/GenBank/DDBJ whole genome shotgun (WGS) entry which is preliminary data.</text>
</comment>
<dbReference type="EMBL" id="BGZK01000428">
    <property type="protein sequence ID" value="GBP43018.1"/>
    <property type="molecule type" value="Genomic_DNA"/>
</dbReference>
<sequence>MKINAFTHIASIKHYMRTSKVTYPGQDLPYGFLSFSPGPRGFKGPPPKLSQSKIDDMRKNMWAPSVIQTSRASGYAPRVTGLFANAFEARRRAAVFRNSIVVSGLKENQPIALATAPRNKTSRLSRRDPCLSGTNRNSKCLVIGDGRFPNSLKTVG</sequence>
<proteinExistence type="predicted"/>
<keyword evidence="2" id="KW-1185">Reference proteome</keyword>
<reference evidence="1 2" key="1">
    <citation type="journal article" date="2019" name="Commun. Biol.">
        <title>The bagworm genome reveals a unique fibroin gene that provides high tensile strength.</title>
        <authorList>
            <person name="Kono N."/>
            <person name="Nakamura H."/>
            <person name="Ohtoshi R."/>
            <person name="Tomita M."/>
            <person name="Numata K."/>
            <person name="Arakawa K."/>
        </authorList>
    </citation>
    <scope>NUCLEOTIDE SEQUENCE [LARGE SCALE GENOMIC DNA]</scope>
</reference>
<dbReference type="Proteomes" id="UP000299102">
    <property type="component" value="Unassembled WGS sequence"/>
</dbReference>
<protein>
    <submittedName>
        <fullName evidence="1">Uncharacterized protein</fullName>
    </submittedName>
</protein>
<evidence type="ECO:0000313" key="2">
    <source>
        <dbReference type="Proteomes" id="UP000299102"/>
    </source>
</evidence>